<dbReference type="AlphaFoldDB" id="A0AAD8LKS3"/>
<name>A0AAD8LKS3_BABGI</name>
<comment type="caution">
    <text evidence="2">The sequence shown here is derived from an EMBL/GenBank/DDBJ whole genome shotgun (WGS) entry which is preliminary data.</text>
</comment>
<keyword evidence="3" id="KW-1185">Reference proteome</keyword>
<dbReference type="Proteomes" id="UP001230268">
    <property type="component" value="Unassembled WGS sequence"/>
</dbReference>
<evidence type="ECO:0000313" key="2">
    <source>
        <dbReference type="EMBL" id="KAK1442644.1"/>
    </source>
</evidence>
<dbReference type="PANTHER" id="PTHR33828">
    <property type="entry name" value="OS05G0596200 PROTEIN"/>
    <property type="match status" value="1"/>
</dbReference>
<dbReference type="EMBL" id="JAVEPI010000003">
    <property type="protein sequence ID" value="KAK1442644.1"/>
    <property type="molecule type" value="Genomic_DNA"/>
</dbReference>
<reference evidence="2" key="1">
    <citation type="submission" date="2023-08" db="EMBL/GenBank/DDBJ databases">
        <title>Draft sequence of the Babesia gibsoni genome.</title>
        <authorList>
            <person name="Yamagishi J.Y."/>
            <person name="Xuan X.X."/>
        </authorList>
    </citation>
    <scope>NUCLEOTIDE SEQUENCE</scope>
    <source>
        <strain evidence="2">Azabu</strain>
    </source>
</reference>
<proteinExistence type="predicted"/>
<evidence type="ECO:0000313" key="3">
    <source>
        <dbReference type="Proteomes" id="UP001230268"/>
    </source>
</evidence>
<accession>A0AAD8LKS3</accession>
<dbReference type="PANTHER" id="PTHR33828:SF2">
    <property type="entry name" value="NUCLEOLIN"/>
    <property type="match status" value="1"/>
</dbReference>
<feature type="compositionally biased region" description="Basic residues" evidence="1">
    <location>
        <begin position="43"/>
        <end position="58"/>
    </location>
</feature>
<gene>
    <name evidence="2" type="ORF">BgAZ_301620</name>
</gene>
<feature type="compositionally biased region" description="Basic and acidic residues" evidence="1">
    <location>
        <begin position="1"/>
        <end position="42"/>
    </location>
</feature>
<organism evidence="2 3">
    <name type="scientific">Babesia gibsoni</name>
    <dbReference type="NCBI Taxonomy" id="33632"/>
    <lineage>
        <taxon>Eukaryota</taxon>
        <taxon>Sar</taxon>
        <taxon>Alveolata</taxon>
        <taxon>Apicomplexa</taxon>
        <taxon>Aconoidasida</taxon>
        <taxon>Piroplasmida</taxon>
        <taxon>Babesiidae</taxon>
        <taxon>Babesia</taxon>
    </lineage>
</organism>
<protein>
    <submittedName>
        <fullName evidence="2">Uncharacterized protein</fullName>
    </submittedName>
</protein>
<sequence>MAKAKEGEEASESDKPKKGGSAKGKEGDKPSKKTVKAEEGKKKAGKAPKKKAPARKTNGKQAAVVKSDAVPSVFSKPGQKHITPPKGDGTRGFYESLYEANPNSVIAIVYCVEYGLFGGPAHQEVYQKYQDLKKEGLIKGTSGGIKPAAVKFLTKAKAGAKKGKD</sequence>
<evidence type="ECO:0000256" key="1">
    <source>
        <dbReference type="SAM" id="MobiDB-lite"/>
    </source>
</evidence>
<feature type="region of interest" description="Disordered" evidence="1">
    <location>
        <begin position="1"/>
        <end position="87"/>
    </location>
</feature>